<dbReference type="EMBL" id="JH668426">
    <property type="protein sequence ID" value="KAG6452545.1"/>
    <property type="molecule type" value="Genomic_DNA"/>
</dbReference>
<dbReference type="GO" id="GO:0006520">
    <property type="term" value="P:amino acid metabolic process"/>
    <property type="evidence" value="ECO:0007669"/>
    <property type="project" value="InterPro"/>
</dbReference>
<keyword evidence="3 5" id="KW-0663">Pyridoxal phosphate</keyword>
<evidence type="ECO:0000256" key="4">
    <source>
        <dbReference type="ARBA" id="ARBA00023239"/>
    </source>
</evidence>
<dbReference type="Proteomes" id="UP000791440">
    <property type="component" value="Unassembled WGS sequence"/>
</dbReference>
<dbReference type="AlphaFoldDB" id="A0A517BE13"/>
<dbReference type="SUPFAM" id="SSF53383">
    <property type="entry name" value="PLP-dependent transferases"/>
    <property type="match status" value="1"/>
</dbReference>
<dbReference type="FunFam" id="3.40.640.10:FF:000025">
    <property type="entry name" value="Histidine decarboxylase"/>
    <property type="match status" value="1"/>
</dbReference>
<dbReference type="InterPro" id="IPR021115">
    <property type="entry name" value="Pyridoxal-P_BS"/>
</dbReference>
<dbReference type="InterPro" id="IPR015424">
    <property type="entry name" value="PyrdxlP-dep_Trfase"/>
</dbReference>
<dbReference type="CDD" id="cd06450">
    <property type="entry name" value="DOPA_deC_like"/>
    <property type="match status" value="1"/>
</dbReference>
<comment type="similarity">
    <text evidence="2 6">Belongs to the group II decarboxylase family.</text>
</comment>
<dbReference type="Pfam" id="PF00282">
    <property type="entry name" value="Pyridoxal_deC"/>
    <property type="match status" value="1"/>
</dbReference>
<accession>A0A517BE13</accession>
<dbReference type="GO" id="GO:0005737">
    <property type="term" value="C:cytoplasm"/>
    <property type="evidence" value="ECO:0007669"/>
    <property type="project" value="TreeGrafter"/>
</dbReference>
<evidence type="ECO:0000313" key="9">
    <source>
        <dbReference type="Proteomes" id="UP000791440"/>
    </source>
</evidence>
<dbReference type="EMBL" id="MK983101">
    <property type="protein sequence ID" value="QDR50991.1"/>
    <property type="molecule type" value="Genomic_RNA"/>
</dbReference>
<feature type="modified residue" description="N6-(pyridoxal phosphate)lysine" evidence="5">
    <location>
        <position position="303"/>
    </location>
</feature>
<dbReference type="PRINTS" id="PR00800">
    <property type="entry name" value="YHDCRBOXLASE"/>
</dbReference>
<dbReference type="InterPro" id="IPR002129">
    <property type="entry name" value="PyrdxlP-dep_de-COase"/>
</dbReference>
<dbReference type="InterPro" id="IPR010977">
    <property type="entry name" value="Aromatic_deC"/>
</dbReference>
<reference evidence="7" key="3">
    <citation type="submission" date="2020-12" db="EMBL/GenBank/DDBJ databases">
        <authorList>
            <person name="Kanost M."/>
        </authorList>
    </citation>
    <scope>NUCLEOTIDE SEQUENCE</scope>
</reference>
<comment type="cofactor">
    <cofactor evidence="1 5 6">
        <name>pyridoxal 5'-phosphate</name>
        <dbReference type="ChEBI" id="CHEBI:597326"/>
    </cofactor>
</comment>
<dbReference type="InterPro" id="IPR015422">
    <property type="entry name" value="PyrdxlP-dep_Trfase_small"/>
</dbReference>
<dbReference type="Gene3D" id="3.90.1150.10">
    <property type="entry name" value="Aspartate Aminotransferase, domain 1"/>
    <property type="match status" value="1"/>
</dbReference>
<dbReference type="GO" id="GO:0006584">
    <property type="term" value="P:catecholamine metabolic process"/>
    <property type="evidence" value="ECO:0007669"/>
    <property type="project" value="TreeGrafter"/>
</dbReference>
<dbReference type="Gene3D" id="3.40.640.10">
    <property type="entry name" value="Type I PLP-dependent aspartate aminotransferase-like (Major domain)"/>
    <property type="match status" value="1"/>
</dbReference>
<protein>
    <submittedName>
        <fullName evidence="8">Dopa decarboxylase-like protein 2</fullName>
    </submittedName>
</protein>
<dbReference type="GO" id="GO:0030170">
    <property type="term" value="F:pyridoxal phosphate binding"/>
    <property type="evidence" value="ECO:0007669"/>
    <property type="project" value="InterPro"/>
</dbReference>
<dbReference type="PROSITE" id="PS00392">
    <property type="entry name" value="DDC_GAD_HDC_YDC"/>
    <property type="match status" value="1"/>
</dbReference>
<dbReference type="GO" id="GO:0019752">
    <property type="term" value="P:carboxylic acid metabolic process"/>
    <property type="evidence" value="ECO:0007669"/>
    <property type="project" value="InterPro"/>
</dbReference>
<evidence type="ECO:0000313" key="8">
    <source>
        <dbReference type="EMBL" id="QDR50991.1"/>
    </source>
</evidence>
<reference evidence="7" key="1">
    <citation type="journal article" date="2016" name="Insect Biochem. Mol. Biol.">
        <title>Multifaceted biological insights from a draft genome sequence of the tobacco hornworm moth, Manduca sexta.</title>
        <authorList>
            <person name="Kanost M.R."/>
            <person name="Arrese E.L."/>
            <person name="Cao X."/>
            <person name="Chen Y.R."/>
            <person name="Chellapilla S."/>
            <person name="Goldsmith M.R."/>
            <person name="Grosse-Wilde E."/>
            <person name="Heckel D.G."/>
            <person name="Herndon N."/>
            <person name="Jiang H."/>
            <person name="Papanicolaou A."/>
            <person name="Qu J."/>
            <person name="Soulages J.L."/>
            <person name="Vogel H."/>
            <person name="Walters J."/>
            <person name="Waterhouse R.M."/>
            <person name="Ahn S.J."/>
            <person name="Almeida F.C."/>
            <person name="An C."/>
            <person name="Aqrawi P."/>
            <person name="Bretschneider A."/>
            <person name="Bryant W.B."/>
            <person name="Bucks S."/>
            <person name="Chao H."/>
            <person name="Chevignon G."/>
            <person name="Christen J.M."/>
            <person name="Clarke D.F."/>
            <person name="Dittmer N.T."/>
            <person name="Ferguson L.C.F."/>
            <person name="Garavelou S."/>
            <person name="Gordon K.H.J."/>
            <person name="Gunaratna R.T."/>
            <person name="Han Y."/>
            <person name="Hauser F."/>
            <person name="He Y."/>
            <person name="Heidel-Fischer H."/>
            <person name="Hirsh A."/>
            <person name="Hu Y."/>
            <person name="Jiang H."/>
            <person name="Kalra D."/>
            <person name="Klinner C."/>
            <person name="Konig C."/>
            <person name="Kovar C."/>
            <person name="Kroll A.R."/>
            <person name="Kuwar S.S."/>
            <person name="Lee S.L."/>
            <person name="Lehman R."/>
            <person name="Li K."/>
            <person name="Li Z."/>
            <person name="Liang H."/>
            <person name="Lovelace S."/>
            <person name="Lu Z."/>
            <person name="Mansfield J.H."/>
            <person name="McCulloch K.J."/>
            <person name="Mathew T."/>
            <person name="Morton B."/>
            <person name="Muzny D.M."/>
            <person name="Neunemann D."/>
            <person name="Ongeri F."/>
            <person name="Pauchet Y."/>
            <person name="Pu L.L."/>
            <person name="Pyrousis I."/>
            <person name="Rao X.J."/>
            <person name="Redding A."/>
            <person name="Roesel C."/>
            <person name="Sanchez-Gracia A."/>
            <person name="Schaack S."/>
            <person name="Shukla A."/>
            <person name="Tetreau G."/>
            <person name="Wang Y."/>
            <person name="Xiong G.H."/>
            <person name="Traut W."/>
            <person name="Walsh T.K."/>
            <person name="Worley K.C."/>
            <person name="Wu D."/>
            <person name="Wu W."/>
            <person name="Wu Y.Q."/>
            <person name="Zhang X."/>
            <person name="Zou Z."/>
            <person name="Zucker H."/>
            <person name="Briscoe A.D."/>
            <person name="Burmester T."/>
            <person name="Clem R.J."/>
            <person name="Feyereisen R."/>
            <person name="Grimmelikhuijzen C.J.P."/>
            <person name="Hamodrakas S.J."/>
            <person name="Hansson B.S."/>
            <person name="Huguet E."/>
            <person name="Jermiin L.S."/>
            <person name="Lan Q."/>
            <person name="Lehman H.K."/>
            <person name="Lorenzen M."/>
            <person name="Merzendorfer H."/>
            <person name="Michalopoulos I."/>
            <person name="Morton D.B."/>
            <person name="Muthukrishnan S."/>
            <person name="Oakeshott J.G."/>
            <person name="Palmer W."/>
            <person name="Park Y."/>
            <person name="Passarelli A.L."/>
            <person name="Rozas J."/>
            <person name="Schwartz L.M."/>
            <person name="Smith W."/>
            <person name="Southgate A."/>
            <person name="Vilcinskas A."/>
            <person name="Vogt R."/>
            <person name="Wang P."/>
            <person name="Werren J."/>
            <person name="Yu X.Q."/>
            <person name="Zhou J.J."/>
            <person name="Brown S.J."/>
            <person name="Scherer S.E."/>
            <person name="Richards S."/>
            <person name="Blissard G.W."/>
        </authorList>
    </citation>
    <scope>NUCLEOTIDE SEQUENCE</scope>
</reference>
<keyword evidence="4 6" id="KW-0456">Lyase</keyword>
<gene>
    <name evidence="7" type="ORF">O3G_MSEX007678</name>
</gene>
<keyword evidence="9" id="KW-1185">Reference proteome</keyword>
<dbReference type="InterPro" id="IPR015421">
    <property type="entry name" value="PyrdxlP-dep_Trfase_major"/>
</dbReference>
<reference evidence="8" key="2">
    <citation type="submission" date="2019-05" db="EMBL/GenBank/DDBJ databases">
        <title>Evolution of Phototransduction Genes in Lepidoptera.</title>
        <authorList>
            <person name="Macias-Muniz A."/>
            <person name="Rangel Olguin A.G."/>
            <person name="Briscoe A.D."/>
        </authorList>
    </citation>
    <scope>NUCLEOTIDE SEQUENCE</scope>
</reference>
<dbReference type="PANTHER" id="PTHR11999:SF60">
    <property type="entry name" value="3,4-DIHYDROXYPHENYLACETALDEHYDE SYNTHASE"/>
    <property type="match status" value="1"/>
</dbReference>
<organism evidence="8">
    <name type="scientific">Manduca sexta</name>
    <name type="common">Tobacco hawkmoth</name>
    <name type="synonym">Tobacco hornworm</name>
    <dbReference type="NCBI Taxonomy" id="7130"/>
    <lineage>
        <taxon>Eukaryota</taxon>
        <taxon>Metazoa</taxon>
        <taxon>Ecdysozoa</taxon>
        <taxon>Arthropoda</taxon>
        <taxon>Hexapoda</taxon>
        <taxon>Insecta</taxon>
        <taxon>Pterygota</taxon>
        <taxon>Neoptera</taxon>
        <taxon>Endopterygota</taxon>
        <taxon>Lepidoptera</taxon>
        <taxon>Glossata</taxon>
        <taxon>Ditrysia</taxon>
        <taxon>Bombycoidea</taxon>
        <taxon>Sphingidae</taxon>
        <taxon>Sphinginae</taxon>
        <taxon>Sphingini</taxon>
        <taxon>Manduca</taxon>
    </lineage>
</organism>
<dbReference type="PANTHER" id="PTHR11999">
    <property type="entry name" value="GROUP II PYRIDOXAL-5-PHOSPHATE DECARBOXYLASE"/>
    <property type="match status" value="1"/>
</dbReference>
<evidence type="ECO:0000256" key="2">
    <source>
        <dbReference type="ARBA" id="ARBA00009533"/>
    </source>
</evidence>
<dbReference type="EMBL" id="JH668426">
    <property type="protein sequence ID" value="KAG6452546.1"/>
    <property type="molecule type" value="Genomic_DNA"/>
</dbReference>
<dbReference type="FunFam" id="1.20.1340.10:FF:000001">
    <property type="entry name" value="Histidine decarboxylase"/>
    <property type="match status" value="1"/>
</dbReference>
<name>A0A517BE13_MANSE</name>
<evidence type="ECO:0000256" key="6">
    <source>
        <dbReference type="RuleBase" id="RU000382"/>
    </source>
</evidence>
<dbReference type="OrthoDB" id="639767at2759"/>
<dbReference type="GO" id="GO:0004058">
    <property type="term" value="F:aromatic-L-amino-acid decarboxylase activity"/>
    <property type="evidence" value="ECO:0007669"/>
    <property type="project" value="TreeGrafter"/>
</dbReference>
<sequence length="500" mass="56960">MESQEFRRFGKEVIDLIADYIENVRDRNVLPSVEPGYLLKMLPEEAPEQPEHWHDVVKDVHNTILPGLTHWQSPQFHAFYPAGHSYASILGSMLNDGLSIIGLSWKASPVCTELEVITMNWFGKLLGLPEEFLNCSPGPGGGVIQGSASESTLIALLVAKDKTIRRLNIVDHIDDEDEIKPKLVAYTSDQCNSSVEKAGLLGSMKIKLLKTDANGRLRGETLKKAIEEDKAMGLIPCFVTATLGTTATCAFDPLYELGPICNRENVWLHVDAAYAGPVFMCPEYRHLMKGIEYVSSIVTNPHKWMLVNFDCSAMWLKDGRDIKRAFDVKRIYLDDTENNLNIPDYRHWQIPLGRRFRSLKLWTVMRIHGAEGLRKHIRSQISLALHFAKLVGADDRFLIEPEPSMGLVCFRLKDGDKTTQQLLENLTRKKKIFMVAGLYRTRYVIRFVVCSALTTKEDVEYSWDVIKIETDLMYTNLIHTLPQIKTMDEILSREMYEKLQ</sequence>
<proteinExistence type="inferred from homology"/>
<evidence type="ECO:0000256" key="3">
    <source>
        <dbReference type="ARBA" id="ARBA00022898"/>
    </source>
</evidence>
<evidence type="ECO:0000313" key="7">
    <source>
        <dbReference type="EMBL" id="KAG6452545.1"/>
    </source>
</evidence>
<dbReference type="Gene3D" id="1.20.1340.10">
    <property type="entry name" value="dopa decarboxylase, N-terminal domain"/>
    <property type="match status" value="1"/>
</dbReference>
<evidence type="ECO:0000256" key="5">
    <source>
        <dbReference type="PIRSR" id="PIRSR602129-50"/>
    </source>
</evidence>
<evidence type="ECO:0000256" key="1">
    <source>
        <dbReference type="ARBA" id="ARBA00001933"/>
    </source>
</evidence>